<dbReference type="EMBL" id="BPVZ01000044">
    <property type="protein sequence ID" value="GKV16085.1"/>
    <property type="molecule type" value="Genomic_DNA"/>
</dbReference>
<accession>A0AAV5JV94</accession>
<evidence type="ECO:0000313" key="3">
    <source>
        <dbReference type="EMBL" id="GKV16085.1"/>
    </source>
</evidence>
<sequence>MNVARYDFACAEVNGMVYAVGGCGIDGDSLSSVEVYNPDSNKWTLIESLRRPRWGCFAFGLNGKLYVLGGRSNFTIGNSKFVDVYNPERHSWCEIKNGCVMVTAHAVLGKELFCMEWKNQRKLAIFNPEDNSWKMVPVPLTGSSNIGFRFGILDGKLLLFSLLGEPDYNTLLYDPNAAPGSEWQTSAIKPSGLCLCCVTIKA</sequence>
<evidence type="ECO:0000313" key="4">
    <source>
        <dbReference type="Proteomes" id="UP001054252"/>
    </source>
</evidence>
<keyword evidence="2" id="KW-0677">Repeat</keyword>
<evidence type="ECO:0000256" key="2">
    <source>
        <dbReference type="ARBA" id="ARBA00022737"/>
    </source>
</evidence>
<dbReference type="PANTHER" id="PTHR46344:SF1">
    <property type="entry name" value="OS02G0504900 PROTEIN"/>
    <property type="match status" value="1"/>
</dbReference>
<dbReference type="PANTHER" id="PTHR46344">
    <property type="entry name" value="OS02G0202900 PROTEIN"/>
    <property type="match status" value="1"/>
</dbReference>
<protein>
    <submittedName>
        <fullName evidence="3">Uncharacterized protein</fullName>
    </submittedName>
</protein>
<dbReference type="Proteomes" id="UP001054252">
    <property type="component" value="Unassembled WGS sequence"/>
</dbReference>
<dbReference type="SUPFAM" id="SSF117281">
    <property type="entry name" value="Kelch motif"/>
    <property type="match status" value="1"/>
</dbReference>
<organism evidence="3 4">
    <name type="scientific">Rubroshorea leprosula</name>
    <dbReference type="NCBI Taxonomy" id="152421"/>
    <lineage>
        <taxon>Eukaryota</taxon>
        <taxon>Viridiplantae</taxon>
        <taxon>Streptophyta</taxon>
        <taxon>Embryophyta</taxon>
        <taxon>Tracheophyta</taxon>
        <taxon>Spermatophyta</taxon>
        <taxon>Magnoliopsida</taxon>
        <taxon>eudicotyledons</taxon>
        <taxon>Gunneridae</taxon>
        <taxon>Pentapetalae</taxon>
        <taxon>rosids</taxon>
        <taxon>malvids</taxon>
        <taxon>Malvales</taxon>
        <taxon>Dipterocarpaceae</taxon>
        <taxon>Rubroshorea</taxon>
    </lineage>
</organism>
<reference evidence="3 4" key="1">
    <citation type="journal article" date="2021" name="Commun. Biol.">
        <title>The genome of Shorea leprosula (Dipterocarpaceae) highlights the ecological relevance of drought in aseasonal tropical rainforests.</title>
        <authorList>
            <person name="Ng K.K.S."/>
            <person name="Kobayashi M.J."/>
            <person name="Fawcett J.A."/>
            <person name="Hatakeyama M."/>
            <person name="Paape T."/>
            <person name="Ng C.H."/>
            <person name="Ang C.C."/>
            <person name="Tnah L.H."/>
            <person name="Lee C.T."/>
            <person name="Nishiyama T."/>
            <person name="Sese J."/>
            <person name="O'Brien M.J."/>
            <person name="Copetti D."/>
            <person name="Mohd Noor M.I."/>
            <person name="Ong R.C."/>
            <person name="Putra M."/>
            <person name="Sireger I.Z."/>
            <person name="Indrioko S."/>
            <person name="Kosugi Y."/>
            <person name="Izuno A."/>
            <person name="Isagi Y."/>
            <person name="Lee S.L."/>
            <person name="Shimizu K.K."/>
        </authorList>
    </citation>
    <scope>NUCLEOTIDE SEQUENCE [LARGE SCALE GENOMIC DNA]</scope>
    <source>
        <strain evidence="3">214</strain>
    </source>
</reference>
<keyword evidence="4" id="KW-1185">Reference proteome</keyword>
<dbReference type="SMART" id="SM00612">
    <property type="entry name" value="Kelch"/>
    <property type="match status" value="2"/>
</dbReference>
<name>A0AAV5JV94_9ROSI</name>
<gene>
    <name evidence="3" type="ORF">SLEP1_g26785</name>
</gene>
<comment type="caution">
    <text evidence="3">The sequence shown here is derived from an EMBL/GenBank/DDBJ whole genome shotgun (WGS) entry which is preliminary data.</text>
</comment>
<dbReference type="AlphaFoldDB" id="A0AAV5JV94"/>
<dbReference type="InterPro" id="IPR006652">
    <property type="entry name" value="Kelch_1"/>
</dbReference>
<proteinExistence type="predicted"/>
<evidence type="ECO:0000256" key="1">
    <source>
        <dbReference type="ARBA" id="ARBA00022441"/>
    </source>
</evidence>
<dbReference type="Pfam" id="PF01344">
    <property type="entry name" value="Kelch_1"/>
    <property type="match status" value="2"/>
</dbReference>
<dbReference type="InterPro" id="IPR015915">
    <property type="entry name" value="Kelch-typ_b-propeller"/>
</dbReference>
<dbReference type="PROSITE" id="PS51257">
    <property type="entry name" value="PROKAR_LIPOPROTEIN"/>
    <property type="match status" value="1"/>
</dbReference>
<keyword evidence="1" id="KW-0880">Kelch repeat</keyword>
<dbReference type="Gene3D" id="2.120.10.80">
    <property type="entry name" value="Kelch-type beta propeller"/>
    <property type="match status" value="1"/>
</dbReference>